<keyword evidence="2" id="KW-1185">Reference proteome</keyword>
<accession>A0A9P7B7H0</accession>
<dbReference type="Proteomes" id="UP000777482">
    <property type="component" value="Unassembled WGS sequence"/>
</dbReference>
<evidence type="ECO:0000313" key="2">
    <source>
        <dbReference type="Proteomes" id="UP000777482"/>
    </source>
</evidence>
<dbReference type="SUPFAM" id="SSF54909">
    <property type="entry name" value="Dimeric alpha+beta barrel"/>
    <property type="match status" value="1"/>
</dbReference>
<dbReference type="InterPro" id="IPR051807">
    <property type="entry name" value="Sec-metab_biosynth-assoc"/>
</dbReference>
<proteinExistence type="predicted"/>
<dbReference type="OrthoDB" id="5519740at2759"/>
<organism evidence="1 2">
    <name type="scientific">Rhodotorula mucilaginosa</name>
    <name type="common">Yeast</name>
    <name type="synonym">Rhodotorula rubra</name>
    <dbReference type="NCBI Taxonomy" id="5537"/>
    <lineage>
        <taxon>Eukaryota</taxon>
        <taxon>Fungi</taxon>
        <taxon>Dikarya</taxon>
        <taxon>Basidiomycota</taxon>
        <taxon>Pucciniomycotina</taxon>
        <taxon>Microbotryomycetes</taxon>
        <taxon>Sporidiobolales</taxon>
        <taxon>Sporidiobolaceae</taxon>
        <taxon>Rhodotorula</taxon>
    </lineage>
</organism>
<evidence type="ECO:0008006" key="3">
    <source>
        <dbReference type="Google" id="ProtNLM"/>
    </source>
</evidence>
<sequence length="121" mass="13480">MSTTAAAQGKHNPWAQALPRPAEELNTYLANLPDFTHDSKRMSIRPKHLEHAAEGFKLGWIVKAGATFADDSRTQMTGSWFLLREESLDKARERLSQDVYATDGAWDMSKATITPVAIAKH</sequence>
<dbReference type="PANTHER" id="PTHR33606:SF3">
    <property type="entry name" value="PROTEIN YCII"/>
    <property type="match status" value="1"/>
</dbReference>
<dbReference type="Gene3D" id="3.30.70.1060">
    <property type="entry name" value="Dimeric alpha+beta barrel"/>
    <property type="match status" value="1"/>
</dbReference>
<dbReference type="EMBL" id="PUHQ01000015">
    <property type="protein sequence ID" value="KAG0664214.1"/>
    <property type="molecule type" value="Genomic_DNA"/>
</dbReference>
<gene>
    <name evidence="1" type="ORF">C6P46_001678</name>
</gene>
<dbReference type="AlphaFoldDB" id="A0A9P7B7H0"/>
<evidence type="ECO:0000313" key="1">
    <source>
        <dbReference type="EMBL" id="KAG0664214.1"/>
    </source>
</evidence>
<dbReference type="InterPro" id="IPR011008">
    <property type="entry name" value="Dimeric_a/b-barrel"/>
</dbReference>
<dbReference type="PANTHER" id="PTHR33606">
    <property type="entry name" value="PROTEIN YCII"/>
    <property type="match status" value="1"/>
</dbReference>
<name>A0A9P7B7H0_RHOMI</name>
<protein>
    <recommendedName>
        <fullName evidence="3">YCII-related domain-containing protein</fullName>
    </recommendedName>
</protein>
<comment type="caution">
    <text evidence="1">The sequence shown here is derived from an EMBL/GenBank/DDBJ whole genome shotgun (WGS) entry which is preliminary data.</text>
</comment>
<reference evidence="1 2" key="1">
    <citation type="submission" date="2020-11" db="EMBL/GenBank/DDBJ databases">
        <title>Kefir isolates.</title>
        <authorList>
            <person name="Marcisauskas S."/>
            <person name="Kim Y."/>
            <person name="Blasche S."/>
        </authorList>
    </citation>
    <scope>NUCLEOTIDE SEQUENCE [LARGE SCALE GENOMIC DNA]</scope>
    <source>
        <strain evidence="1 2">KR</strain>
    </source>
</reference>